<dbReference type="GO" id="GO:0005795">
    <property type="term" value="C:Golgi stack"/>
    <property type="evidence" value="ECO:0007669"/>
    <property type="project" value="UniProtKB-UniRule"/>
</dbReference>
<evidence type="ECO:0000256" key="6">
    <source>
        <dbReference type="ARBA" id="ARBA00023145"/>
    </source>
</evidence>
<feature type="modified residue" description="Pyruvic acid (Ser); by autocatalysis" evidence="11">
    <location>
        <position position="1036"/>
    </location>
</feature>
<evidence type="ECO:0000313" key="15">
    <source>
        <dbReference type="EMBL" id="GMM36654.1"/>
    </source>
</evidence>
<feature type="chain" id="PRO_5043065864" description="Phosphatidylserine decarboxylase 2 alpha chain" evidence="11">
    <location>
        <begin position="1036"/>
        <end position="1142"/>
    </location>
</feature>
<feature type="active site" description="Charge relay system; for autoendoproteolytic cleavage activity" evidence="11">
    <location>
        <position position="1036"/>
    </location>
</feature>
<dbReference type="InterPro" id="IPR000008">
    <property type="entry name" value="C2_dom"/>
</dbReference>
<comment type="caution">
    <text evidence="15">The sequence shown here is derived from an EMBL/GenBank/DDBJ whole genome shotgun (WGS) entry which is preliminary data.</text>
</comment>
<proteinExistence type="inferred from homology"/>
<feature type="site" description="Cleavage (non-hydrolytic); by autocatalysis" evidence="11">
    <location>
        <begin position="1035"/>
        <end position="1036"/>
    </location>
</feature>
<comment type="subunit">
    <text evidence="11">Heterodimer of a large membrane-associated beta subunit and a small pyruvoyl-containing alpha subunit. Interacts with pstB2. This interaction may be a means to structurally tether the donor membrane (ER) harboring PstB2 to acceptor membranes (Golgi/endosomes) harboring PSD2 during PtdSer transport to the site of PtdEtn synthesis.</text>
</comment>
<evidence type="ECO:0000256" key="11">
    <source>
        <dbReference type="HAMAP-Rule" id="MF_03209"/>
    </source>
</evidence>
<dbReference type="CDD" id="cd00030">
    <property type="entry name" value="C2"/>
    <property type="match status" value="1"/>
</dbReference>
<comment type="function">
    <text evidence="11">Catalyzes the formation of phosphatidylethanolamine (PtdEtn) from phosphatidylserine (PtdSer). Plays a central role in phospholipid metabolism and in the interorganelle trafficking of phosphatidylserine.</text>
</comment>
<keyword evidence="6 11" id="KW-0865">Zymogen</keyword>
<evidence type="ECO:0000256" key="3">
    <source>
        <dbReference type="ARBA" id="ARBA00022793"/>
    </source>
</evidence>
<dbReference type="InterPro" id="IPR035892">
    <property type="entry name" value="C2_domain_sf"/>
</dbReference>
<dbReference type="GO" id="GO:0005509">
    <property type="term" value="F:calcium ion binding"/>
    <property type="evidence" value="ECO:0007669"/>
    <property type="project" value="InterPro"/>
</dbReference>
<sequence>MYFKSRGSGGSEPLHLKVQVVQAKNLASTASGVSRNLFASLSLNDKIYSTAKVRTSGDPYFNQNIHFSLDQGSTSSTLTVVCWDKDHCGTTYLGETRINLLDIFSNSIEALPKDASEIKFLKNDPKFFKLYSSQSHQSFVTGTISLGFELYGSKPKKKGLKSILSKSRSRSDVSLNGSSSNVNLSAVRKGQITGPTLPSVSNVPTAPKEEVVVVVPTNNNEMISKWTAWTNGLTSKDTAKPNEQGFYASPFGGDPVTGTSDGEINKTLQADYDYSDGNRVSYDSIHSSTVNNSPYLNIPQKSYKLMGLDNESCVSTPSDTSSVLSDISGDYSVNEGKTISSISDVKRTSKLSPKSPQISEFELLRPPEPKKKRRAKTPKKGSSSSYQLQSFRNVKGVLFMEIISAKDLPKFKNFTHTGFDMDPFVVVSFGKRTFRTSWRKHTLNPVFNERLAFEVLNDETSYDIHLGVLDKDAFSYHDRVAEITIPITDIIDMSTKFLNPEFNDSGDSILSADIKDSSSDDRSMASSFDLNNSKAKVLRSGLLRKKIKPQKVLSTEEEGKFMSFTLPLSFSGSNAEKYSEKYDPTLNIKCRFEPYDELRKQFWKHLLKNYDVNDDDNFTYLELSAFLDTLGSTLSHKTIINFFQKFNKDIDSDALTIDEVVSCLEELISEKNKLYESTVNGSSANSSPLLLEESKGDIIKIDCCPVCGKSRLSEREDLDIITHVAICGSKDKSSVERLIKSSYVSPSFASKRWYSKVFINLGYGKVRFGSNNANILVQDRSTGIVGEEKMSVYVRLGIRLLYKGSSAIQKKKAKKLLKKMTFKRGKYYDSEASLRDIAPFIKFHQLDMTECLLPINQYKTFNEFFYRKLVKDARPVAAPGNNNIISSAADCRCTAFNSISSAMKIWIKGKGFTINKLFAGRHPDVMKLFEHNCSVAIFRLAPQDYHRFHSPVDGIVGKPEFIEGEYYTVNPMAIRSHLDVFGENCRCIIPIETKLFGTVVVIPVGAMMVGATILSVKEGDEISRGDELGYFKFGGSTLLLLVQQNKILFDSDLTNNSMQGIETLVKVGMSVGHSIEAQELEREVRNFESEPEHVKLRIIRTITGTSNGSTNLDDLRSLSWEASNLRINDKEWGDLEENFGIL</sequence>
<dbReference type="InterPro" id="IPR003817">
    <property type="entry name" value="PS_Dcarbxylase"/>
</dbReference>
<comment type="pathway">
    <text evidence="1">Lipid metabolism.</text>
</comment>
<evidence type="ECO:0000256" key="8">
    <source>
        <dbReference type="ARBA" id="ARBA00023239"/>
    </source>
</evidence>
<dbReference type="Pfam" id="PF00168">
    <property type="entry name" value="C2"/>
    <property type="match status" value="2"/>
</dbReference>
<comment type="catalytic activity">
    <reaction evidence="11">
        <text>a 1,2-diacyl-sn-glycero-3-phospho-L-serine + H(+) = a 1,2-diacyl-sn-glycero-3-phosphoethanolamine + CO2</text>
        <dbReference type="Rhea" id="RHEA:20828"/>
        <dbReference type="ChEBI" id="CHEBI:15378"/>
        <dbReference type="ChEBI" id="CHEBI:16526"/>
        <dbReference type="ChEBI" id="CHEBI:57262"/>
        <dbReference type="ChEBI" id="CHEBI:64612"/>
        <dbReference type="EC" id="4.1.1.65"/>
    </reaction>
</comment>
<comment type="PTM">
    <text evidence="11">Is synthesized initially as an inactive proenzyme. Formation of the active enzyme involves a self-maturation process in which the active site pyruvoyl group is generated from an internal serine residue via an autocatalytic post-translational modification. Two non-identical subunits are generated from the proenzyme in this reaction, and the pyruvate is formed at the N-terminus of the alpha chain, which is derived from the carboxyl end of the proenzyme. The autoendoproteolytic cleavage occurs by a canonical serine protease mechanism, in which the side chain hydroxyl group of the serine supplies its oxygen atom to form the C-terminus of the beta chain, while the remainder of the serine residue undergoes an oxidative deamination to produce ammonia and the pyruvoyl prosthetic group on the alpha chain. During this reaction, the Ser that is part of the protease active site of the proenzyme becomes the pyruvoyl prosthetic group, which constitutes an essential element of the active site of the mature decarboxylase.</text>
</comment>
<dbReference type="GO" id="GO:0006646">
    <property type="term" value="P:phosphatidylethanolamine biosynthetic process"/>
    <property type="evidence" value="ECO:0007669"/>
    <property type="project" value="UniProtKB-UniRule"/>
</dbReference>
<dbReference type="SUPFAM" id="SSF49562">
    <property type="entry name" value="C2 domain (Calcium/lipid-binding domain, CaLB)"/>
    <property type="match status" value="2"/>
</dbReference>
<keyword evidence="9 11" id="KW-1208">Phospholipid metabolism</keyword>
<dbReference type="PANTHER" id="PTHR10067:SF17">
    <property type="entry name" value="PHOSPHATIDYLSERINE DECARBOXYLASE PROENZYME 2"/>
    <property type="match status" value="1"/>
</dbReference>
<reference evidence="15 16" key="1">
    <citation type="journal article" date="2023" name="Elife">
        <title>Identification of key yeast species and microbe-microbe interactions impacting larval growth of Drosophila in the wild.</title>
        <authorList>
            <person name="Mure A."/>
            <person name="Sugiura Y."/>
            <person name="Maeda R."/>
            <person name="Honda K."/>
            <person name="Sakurai N."/>
            <person name="Takahashi Y."/>
            <person name="Watada M."/>
            <person name="Katoh T."/>
            <person name="Gotoh A."/>
            <person name="Gotoh Y."/>
            <person name="Taniguchi I."/>
            <person name="Nakamura K."/>
            <person name="Hayashi T."/>
            <person name="Katayama T."/>
            <person name="Uemura T."/>
            <person name="Hattori Y."/>
        </authorList>
    </citation>
    <scope>NUCLEOTIDE SEQUENCE [LARGE SCALE GENOMIC DNA]</scope>
    <source>
        <strain evidence="15 16">SC-9</strain>
    </source>
</reference>
<dbReference type="GO" id="GO:0004609">
    <property type="term" value="F:phosphatidylserine decarboxylase activity"/>
    <property type="evidence" value="ECO:0007669"/>
    <property type="project" value="UniProtKB-UniRule"/>
</dbReference>
<comment type="similarity">
    <text evidence="11">Belongs to the phosphatidylserine decarboxylase family. PSD-B subfamily. Eukaryotic type II sub-subfamily.</text>
</comment>
<keyword evidence="7 11" id="KW-0594">Phospholipid biosynthesis</keyword>
<dbReference type="Pfam" id="PF02666">
    <property type="entry name" value="PS_Dcarbxylase"/>
    <property type="match status" value="1"/>
</dbReference>
<keyword evidence="5 11" id="KW-0472">Membrane</keyword>
<dbReference type="NCBIfam" id="TIGR00163">
    <property type="entry name" value="PS_decarb"/>
    <property type="match status" value="1"/>
</dbReference>
<keyword evidence="8 11" id="KW-0456">Lyase</keyword>
<evidence type="ECO:0000256" key="12">
    <source>
        <dbReference type="SAM" id="MobiDB-lite"/>
    </source>
</evidence>
<dbReference type="EC" id="4.1.1.65" evidence="11"/>
<keyword evidence="11" id="KW-0333">Golgi apparatus</keyword>
<comment type="cofactor">
    <cofactor evidence="11">
        <name>pyruvate</name>
        <dbReference type="ChEBI" id="CHEBI:15361"/>
    </cofactor>
    <text evidence="11">Binds 1 pyruvoyl group covalently per subunit.</text>
</comment>
<evidence type="ECO:0000256" key="10">
    <source>
        <dbReference type="ARBA" id="ARBA00023317"/>
    </source>
</evidence>
<dbReference type="EMBL" id="BTFZ01000011">
    <property type="protein sequence ID" value="GMM36654.1"/>
    <property type="molecule type" value="Genomic_DNA"/>
</dbReference>
<dbReference type="GO" id="GO:0000139">
    <property type="term" value="C:Golgi membrane"/>
    <property type="evidence" value="ECO:0007669"/>
    <property type="project" value="UniProtKB-SubCell"/>
</dbReference>
<evidence type="ECO:0000313" key="16">
    <source>
        <dbReference type="Proteomes" id="UP001360560"/>
    </source>
</evidence>
<feature type="compositionally biased region" description="Basic residues" evidence="12">
    <location>
        <begin position="370"/>
        <end position="379"/>
    </location>
</feature>
<evidence type="ECO:0000256" key="4">
    <source>
        <dbReference type="ARBA" id="ARBA00023098"/>
    </source>
</evidence>
<dbReference type="PROSITE" id="PS50222">
    <property type="entry name" value="EF_HAND_2"/>
    <property type="match status" value="1"/>
</dbReference>
<feature type="region of interest" description="Disordered" evidence="12">
    <location>
        <begin position="345"/>
        <end position="386"/>
    </location>
</feature>
<dbReference type="PANTHER" id="PTHR10067">
    <property type="entry name" value="PHOSPHATIDYLSERINE DECARBOXYLASE"/>
    <property type="match status" value="1"/>
</dbReference>
<feature type="active site" description="Charge relay system; for autoendoproteolytic cleavage activity" evidence="11">
    <location>
        <position position="949"/>
    </location>
</feature>
<keyword evidence="11" id="KW-0967">Endosome</keyword>
<evidence type="ECO:0000259" key="14">
    <source>
        <dbReference type="PROSITE" id="PS50222"/>
    </source>
</evidence>
<comment type="pathway">
    <text evidence="11">Phospholipid metabolism; phosphatidylethanolamine biosynthesis; phosphatidylethanolamine from CDP-diacylglycerol: step 2/2.</text>
</comment>
<evidence type="ECO:0000259" key="13">
    <source>
        <dbReference type="PROSITE" id="PS50004"/>
    </source>
</evidence>
<dbReference type="GO" id="GO:0016540">
    <property type="term" value="P:protein autoprocessing"/>
    <property type="evidence" value="ECO:0007669"/>
    <property type="project" value="UniProtKB-UniRule"/>
</dbReference>
<dbReference type="Proteomes" id="UP001360560">
    <property type="component" value="Unassembled WGS sequence"/>
</dbReference>
<dbReference type="InterPro" id="IPR002048">
    <property type="entry name" value="EF_hand_dom"/>
</dbReference>
<keyword evidence="10 11" id="KW-0670">Pyruvate</keyword>
<comment type="subcellular location">
    <subcellularLocation>
        <location evidence="11">Golgi apparatus membrane</location>
        <topology evidence="11">Peripheral membrane protein</topology>
        <orientation evidence="11">Cytoplasmic side</orientation>
    </subcellularLocation>
    <subcellularLocation>
        <location evidence="11">Endosome membrane</location>
        <topology evidence="11">Peripheral membrane protein</topology>
        <orientation evidence="11">Cytoplasmic side</orientation>
    </subcellularLocation>
</comment>
<dbReference type="AlphaFoldDB" id="A0AAV5QPH9"/>
<keyword evidence="4 11" id="KW-0443">Lipid metabolism</keyword>
<feature type="chain" id="PRO_5043065863" description="Phosphatidylserine decarboxylase 2 beta chain" evidence="11">
    <location>
        <begin position="1"/>
        <end position="1035"/>
    </location>
</feature>
<dbReference type="GO" id="GO:0010008">
    <property type="term" value="C:endosome membrane"/>
    <property type="evidence" value="ECO:0007669"/>
    <property type="project" value="UniProtKB-SubCell"/>
</dbReference>
<evidence type="ECO:0000256" key="5">
    <source>
        <dbReference type="ARBA" id="ARBA00023136"/>
    </source>
</evidence>
<keyword evidence="3 11" id="KW-0210">Decarboxylase</keyword>
<dbReference type="InterPro" id="IPR033179">
    <property type="entry name" value="PSD_type2_pro"/>
</dbReference>
<comment type="domain">
    <text evidence="11">The C2 domains have an essential, but non-catalytic function. They may facilitate interactions with other proteins and are required for lipid transport function.</text>
</comment>
<name>A0AAV5QPH9_9ASCO</name>
<evidence type="ECO:0000256" key="1">
    <source>
        <dbReference type="ARBA" id="ARBA00005189"/>
    </source>
</evidence>
<feature type="domain" description="C2" evidence="13">
    <location>
        <begin position="376"/>
        <end position="502"/>
    </location>
</feature>
<dbReference type="InterPro" id="IPR011992">
    <property type="entry name" value="EF-hand-dom_pair"/>
</dbReference>
<feature type="domain" description="EF-hand" evidence="14">
    <location>
        <begin position="598"/>
        <end position="633"/>
    </location>
</feature>
<accession>A0AAV5QPH9</accession>
<dbReference type="PROSITE" id="PS50004">
    <property type="entry name" value="C2"/>
    <property type="match status" value="2"/>
</dbReference>
<organism evidence="15 16">
    <name type="scientific">Saccharomycopsis crataegensis</name>
    <dbReference type="NCBI Taxonomy" id="43959"/>
    <lineage>
        <taxon>Eukaryota</taxon>
        <taxon>Fungi</taxon>
        <taxon>Dikarya</taxon>
        <taxon>Ascomycota</taxon>
        <taxon>Saccharomycotina</taxon>
        <taxon>Saccharomycetes</taxon>
        <taxon>Saccharomycopsidaceae</taxon>
        <taxon>Saccharomycopsis</taxon>
    </lineage>
</organism>
<dbReference type="InterPro" id="IPR033177">
    <property type="entry name" value="PSD-B"/>
</dbReference>
<gene>
    <name evidence="11" type="primary">PSD2</name>
    <name evidence="15" type="ORF">DASC09_039790</name>
</gene>
<keyword evidence="2 11" id="KW-0444">Lipid biosynthesis</keyword>
<evidence type="ECO:0000256" key="2">
    <source>
        <dbReference type="ARBA" id="ARBA00022516"/>
    </source>
</evidence>
<feature type="active site" description="Schiff-base intermediate with substrate; via pyruvic acid; for decarboxylase activity" evidence="11">
    <location>
        <position position="1036"/>
    </location>
</feature>
<feature type="active site" description="Charge relay system; for autoendoproteolytic cleavage activity" evidence="11">
    <location>
        <position position="890"/>
    </location>
</feature>
<dbReference type="HAMAP" id="MF_00663">
    <property type="entry name" value="PS_decarb_PSD_B_type2"/>
    <property type="match status" value="1"/>
</dbReference>
<dbReference type="SUPFAM" id="SSF47473">
    <property type="entry name" value="EF-hand"/>
    <property type="match status" value="1"/>
</dbReference>
<feature type="domain" description="C2" evidence="13">
    <location>
        <begin position="1"/>
        <end position="113"/>
    </location>
</feature>
<protein>
    <recommendedName>
        <fullName evidence="11">Phosphatidylserine decarboxylase proenzyme 2</fullName>
        <ecNumber evidence="11">4.1.1.65</ecNumber>
    </recommendedName>
    <component>
        <recommendedName>
            <fullName evidence="11">Phosphatidylserine decarboxylase 2 beta chain</fullName>
        </recommendedName>
    </component>
    <component>
        <recommendedName>
            <fullName evidence="11">Phosphatidylserine decarboxylase 2 alpha chain</fullName>
        </recommendedName>
    </component>
</protein>
<dbReference type="SMART" id="SM00239">
    <property type="entry name" value="C2"/>
    <property type="match status" value="2"/>
</dbReference>
<evidence type="ECO:0000256" key="7">
    <source>
        <dbReference type="ARBA" id="ARBA00023209"/>
    </source>
</evidence>
<keyword evidence="16" id="KW-1185">Reference proteome</keyword>
<evidence type="ECO:0000256" key="9">
    <source>
        <dbReference type="ARBA" id="ARBA00023264"/>
    </source>
</evidence>
<dbReference type="Gene3D" id="2.60.40.150">
    <property type="entry name" value="C2 domain"/>
    <property type="match status" value="2"/>
</dbReference>